<sequence>MPPPAQQAEARQDAASGAAAEEKMTIAEMTRLMDVAAAIRKERLTAEQQLNIAETKQLLRERLLETARITGDPVTAQEIDAAIDAYYERRHEFAPPEPGLETLLASVYVRRGTLTKIALLLATAAAIVWSSFAFGLVGPKRAKRALDKLYGQAQTTAAVVDQLAQTPDLHEQAEQFLARAEAARAAGDAGALRTLNAELMEQVATLKQQYTLRVAGGEGEQSGVDRYFEDDAGKRISGYYLIVEAQSPSGGPVRLPVYDAELKRTVLTSRWAEQVPQEVYDAVAADKQADGVLDTRDFAEKEVGRLEPTIRLTGPDGAPLTRGRQITQW</sequence>
<dbReference type="AlphaFoldDB" id="A0A5C5V779"/>
<dbReference type="EMBL" id="SIHJ01000002">
    <property type="protein sequence ID" value="TWT33667.1"/>
    <property type="molecule type" value="Genomic_DNA"/>
</dbReference>
<accession>A0A5C5V779</accession>
<evidence type="ECO:0000256" key="1">
    <source>
        <dbReference type="SAM" id="MobiDB-lite"/>
    </source>
</evidence>
<evidence type="ECO:0000256" key="2">
    <source>
        <dbReference type="SAM" id="Phobius"/>
    </source>
</evidence>
<feature type="transmembrane region" description="Helical" evidence="2">
    <location>
        <begin position="117"/>
        <end position="138"/>
    </location>
</feature>
<organism evidence="3 4">
    <name type="scientific">Posidoniimonas corsicana</name>
    <dbReference type="NCBI Taxonomy" id="1938618"/>
    <lineage>
        <taxon>Bacteria</taxon>
        <taxon>Pseudomonadati</taxon>
        <taxon>Planctomycetota</taxon>
        <taxon>Planctomycetia</taxon>
        <taxon>Pirellulales</taxon>
        <taxon>Lacipirellulaceae</taxon>
        <taxon>Posidoniimonas</taxon>
    </lineage>
</organism>
<proteinExistence type="predicted"/>
<comment type="caution">
    <text evidence="3">The sequence shown here is derived from an EMBL/GenBank/DDBJ whole genome shotgun (WGS) entry which is preliminary data.</text>
</comment>
<protein>
    <submittedName>
        <fullName evidence="3">Uncharacterized protein</fullName>
    </submittedName>
</protein>
<dbReference type="RefSeq" id="WP_146566480.1">
    <property type="nucleotide sequence ID" value="NZ_SIHJ01000002.1"/>
</dbReference>
<dbReference type="Proteomes" id="UP000316714">
    <property type="component" value="Unassembled WGS sequence"/>
</dbReference>
<feature type="region of interest" description="Disordered" evidence="1">
    <location>
        <begin position="309"/>
        <end position="329"/>
    </location>
</feature>
<keyword evidence="2" id="KW-0472">Membrane</keyword>
<keyword evidence="2" id="KW-0812">Transmembrane</keyword>
<evidence type="ECO:0000313" key="4">
    <source>
        <dbReference type="Proteomes" id="UP000316714"/>
    </source>
</evidence>
<feature type="region of interest" description="Disordered" evidence="1">
    <location>
        <begin position="1"/>
        <end position="20"/>
    </location>
</feature>
<evidence type="ECO:0000313" key="3">
    <source>
        <dbReference type="EMBL" id="TWT33667.1"/>
    </source>
</evidence>
<dbReference type="OrthoDB" id="288939at2"/>
<reference evidence="3 4" key="1">
    <citation type="submission" date="2019-02" db="EMBL/GenBank/DDBJ databases">
        <title>Deep-cultivation of Planctomycetes and their phenomic and genomic characterization uncovers novel biology.</title>
        <authorList>
            <person name="Wiegand S."/>
            <person name="Jogler M."/>
            <person name="Boedeker C."/>
            <person name="Pinto D."/>
            <person name="Vollmers J."/>
            <person name="Rivas-Marin E."/>
            <person name="Kohn T."/>
            <person name="Peeters S.H."/>
            <person name="Heuer A."/>
            <person name="Rast P."/>
            <person name="Oberbeckmann S."/>
            <person name="Bunk B."/>
            <person name="Jeske O."/>
            <person name="Meyerdierks A."/>
            <person name="Storesund J.E."/>
            <person name="Kallscheuer N."/>
            <person name="Luecker S."/>
            <person name="Lage O.M."/>
            <person name="Pohl T."/>
            <person name="Merkel B.J."/>
            <person name="Hornburger P."/>
            <person name="Mueller R.-W."/>
            <person name="Bruemmer F."/>
            <person name="Labrenz M."/>
            <person name="Spormann A.M."/>
            <person name="Op Den Camp H."/>
            <person name="Overmann J."/>
            <person name="Amann R."/>
            <person name="Jetten M.S.M."/>
            <person name="Mascher T."/>
            <person name="Medema M.H."/>
            <person name="Devos D.P."/>
            <person name="Kaster A.-K."/>
            <person name="Ovreas L."/>
            <person name="Rohde M."/>
            <person name="Galperin M.Y."/>
            <person name="Jogler C."/>
        </authorList>
    </citation>
    <scope>NUCLEOTIDE SEQUENCE [LARGE SCALE GENOMIC DNA]</scope>
    <source>
        <strain evidence="3 4">KOR34</strain>
    </source>
</reference>
<gene>
    <name evidence="3" type="ORF">KOR34_35000</name>
</gene>
<keyword evidence="2" id="KW-1133">Transmembrane helix</keyword>
<dbReference type="InterPro" id="IPR045964">
    <property type="entry name" value="DUF6384"/>
</dbReference>
<name>A0A5C5V779_9BACT</name>
<keyword evidence="4" id="KW-1185">Reference proteome</keyword>
<dbReference type="Pfam" id="PF19911">
    <property type="entry name" value="DUF6384"/>
    <property type="match status" value="1"/>
</dbReference>